<dbReference type="Gene3D" id="3.40.109.10">
    <property type="entry name" value="NADH Oxidase"/>
    <property type="match status" value="1"/>
</dbReference>
<sequence>MTYSGTYNEKKDVSCMPIKYMDWRSDQDINDEHLAMTYHQNSNHYPQLEVLTRARMKMLRNLFTQMNGAVTPAKRYFGVERTGLERIDPQKHPVMAKLAAGIAQGNDSRLPFWDYGHLQQWGTAEQLDSLDLYFVSKNRVSGRYEVFYCSPSGQFVDYVKEEADSGWVQLLFTTELDVRDGDLAVFISANLQRSNRLFGERGYRLSLLEGGRWTERLVSLSQEQGVPLVPVMTFYDKAAHELLGLDGYYDVILASLIYREEK</sequence>
<name>A0ABN8H2F8_9BACL</name>
<dbReference type="InterPro" id="IPR000415">
    <property type="entry name" value="Nitroreductase-like"/>
</dbReference>
<keyword evidence="2" id="KW-1185">Reference proteome</keyword>
<gene>
    <name evidence="1" type="ORF">PAECIP111892_04868</name>
</gene>
<accession>A0ABN8H2F8</accession>
<dbReference type="Proteomes" id="UP000838324">
    <property type="component" value="Unassembled WGS sequence"/>
</dbReference>
<evidence type="ECO:0000313" key="1">
    <source>
        <dbReference type="EMBL" id="CAH1220561.1"/>
    </source>
</evidence>
<proteinExistence type="predicted"/>
<dbReference type="EMBL" id="CAKMMG010000010">
    <property type="protein sequence ID" value="CAH1220561.1"/>
    <property type="molecule type" value="Genomic_DNA"/>
</dbReference>
<evidence type="ECO:0000313" key="2">
    <source>
        <dbReference type="Proteomes" id="UP000838324"/>
    </source>
</evidence>
<organism evidence="1 2">
    <name type="scientific">Paenibacillus auburnensis</name>
    <dbReference type="NCBI Taxonomy" id="2905649"/>
    <lineage>
        <taxon>Bacteria</taxon>
        <taxon>Bacillati</taxon>
        <taxon>Bacillota</taxon>
        <taxon>Bacilli</taxon>
        <taxon>Bacillales</taxon>
        <taxon>Paenibacillaceae</taxon>
        <taxon>Paenibacillus</taxon>
    </lineage>
</organism>
<comment type="caution">
    <text evidence="1">The sequence shown here is derived from an EMBL/GenBank/DDBJ whole genome shotgun (WGS) entry which is preliminary data.</text>
</comment>
<reference evidence="1" key="1">
    <citation type="submission" date="2022-01" db="EMBL/GenBank/DDBJ databases">
        <authorList>
            <person name="Criscuolo A."/>
        </authorList>
    </citation>
    <scope>NUCLEOTIDE SEQUENCE</scope>
    <source>
        <strain evidence="1">CIP111892</strain>
    </source>
</reference>
<protein>
    <submittedName>
        <fullName evidence="1">Uncharacterized protein</fullName>
    </submittedName>
</protein>